<protein>
    <recommendedName>
        <fullName evidence="3">BTB domain-containing protein</fullName>
    </recommendedName>
</protein>
<gene>
    <name evidence="1" type="ORF">B9479_004748</name>
</gene>
<dbReference type="EMBL" id="NIDF01000057">
    <property type="protein sequence ID" value="TYJ54618.1"/>
    <property type="molecule type" value="Genomic_DNA"/>
</dbReference>
<name>A0A5D3AV38_9TREE</name>
<dbReference type="AlphaFoldDB" id="A0A5D3AV38"/>
<evidence type="ECO:0000313" key="1">
    <source>
        <dbReference type="EMBL" id="TYJ54618.1"/>
    </source>
</evidence>
<keyword evidence="2" id="KW-1185">Reference proteome</keyword>
<evidence type="ECO:0000313" key="2">
    <source>
        <dbReference type="Proteomes" id="UP000322245"/>
    </source>
</evidence>
<accession>A0A5D3AV38</accession>
<organism evidence="1 2">
    <name type="scientific">Cryptococcus floricola</name>
    <dbReference type="NCBI Taxonomy" id="2591691"/>
    <lineage>
        <taxon>Eukaryota</taxon>
        <taxon>Fungi</taxon>
        <taxon>Dikarya</taxon>
        <taxon>Basidiomycota</taxon>
        <taxon>Agaricomycotina</taxon>
        <taxon>Tremellomycetes</taxon>
        <taxon>Tremellales</taxon>
        <taxon>Cryptococcaceae</taxon>
        <taxon>Cryptococcus</taxon>
    </lineage>
</organism>
<proteinExistence type="predicted"/>
<evidence type="ECO:0008006" key="3">
    <source>
        <dbReference type="Google" id="ProtNLM"/>
    </source>
</evidence>
<comment type="caution">
    <text evidence="1">The sequence shown here is derived from an EMBL/GenBank/DDBJ whole genome shotgun (WGS) entry which is preliminary data.</text>
</comment>
<sequence length="279" mass="31382">MAASPTPPSKQTPPTVHEDYQKGDVHLLSSDNVLFCVDGYRLGNASKVFSDMLSVPQPTNSSTSDADAKVDTGIENSSTRAPFTGAPIEMEETSAILQCFLELAALTGNRTFPLSVNETCDLFLFNRKWDLNEKLSRRILEEFYRVAIYDDPWGWFHLASQWGDVEFAAQALHAMRDGEKFLEGRKDVGFWRSLRELGGSWDIIILEEAFGNPGSYEIIGYRWTSRKYHYKQYSSFAGLPLKPWEEVCEVLKERFKAAGGTEEGSVASLEEEEAGQVHM</sequence>
<dbReference type="Proteomes" id="UP000322245">
    <property type="component" value="Unassembled WGS sequence"/>
</dbReference>
<reference evidence="1 2" key="1">
    <citation type="submission" date="2017-05" db="EMBL/GenBank/DDBJ databases">
        <title>The Genome Sequence of Tsuchiyaea wingfieldii DSM 27421.</title>
        <authorList>
            <person name="Cuomo C."/>
            <person name="Passer A."/>
            <person name="Billmyre B."/>
            <person name="Heitman J."/>
        </authorList>
    </citation>
    <scope>NUCLEOTIDE SEQUENCE [LARGE SCALE GENOMIC DNA]</scope>
    <source>
        <strain evidence="1 2">DSM 27421</strain>
    </source>
</reference>